<organism evidence="1 2">
    <name type="scientific">Seohaeicola nanhaiensis</name>
    <dbReference type="NCBI Taxonomy" id="1387282"/>
    <lineage>
        <taxon>Bacteria</taxon>
        <taxon>Pseudomonadati</taxon>
        <taxon>Pseudomonadota</taxon>
        <taxon>Alphaproteobacteria</taxon>
        <taxon>Rhodobacterales</taxon>
        <taxon>Roseobacteraceae</taxon>
        <taxon>Seohaeicola</taxon>
    </lineage>
</organism>
<sequence>MDSHSLHDRLEALGQKIAAAEAKLRDRAPHGAAQLTAQELKTSYQRLQARLNREIADTEAQGHHVTDLERSVRQWIDSLDAFHTATE</sequence>
<dbReference type="EMBL" id="JBHSGI010000024">
    <property type="protein sequence ID" value="MFC4670223.1"/>
    <property type="molecule type" value="Genomic_DNA"/>
</dbReference>
<proteinExistence type="predicted"/>
<name>A0ABV9KJS5_9RHOB</name>
<reference evidence="2" key="1">
    <citation type="journal article" date="2019" name="Int. J. Syst. Evol. Microbiol.">
        <title>The Global Catalogue of Microorganisms (GCM) 10K type strain sequencing project: providing services to taxonomists for standard genome sequencing and annotation.</title>
        <authorList>
            <consortium name="The Broad Institute Genomics Platform"/>
            <consortium name="The Broad Institute Genome Sequencing Center for Infectious Disease"/>
            <person name="Wu L."/>
            <person name="Ma J."/>
        </authorList>
    </citation>
    <scope>NUCLEOTIDE SEQUENCE [LARGE SCALE GENOMIC DNA]</scope>
    <source>
        <strain evidence="2">CGMCC 4.7283</strain>
    </source>
</reference>
<protein>
    <submittedName>
        <fullName evidence="1">3-ketoacyl-ACP reductase</fullName>
    </submittedName>
</protein>
<evidence type="ECO:0000313" key="2">
    <source>
        <dbReference type="Proteomes" id="UP001595973"/>
    </source>
</evidence>
<comment type="caution">
    <text evidence="1">The sequence shown here is derived from an EMBL/GenBank/DDBJ whole genome shotgun (WGS) entry which is preliminary data.</text>
</comment>
<keyword evidence="2" id="KW-1185">Reference proteome</keyword>
<gene>
    <name evidence="1" type="ORF">ACFO5X_16785</name>
</gene>
<accession>A0ABV9KJS5</accession>
<dbReference type="Proteomes" id="UP001595973">
    <property type="component" value="Unassembled WGS sequence"/>
</dbReference>
<evidence type="ECO:0000313" key="1">
    <source>
        <dbReference type="EMBL" id="MFC4670223.1"/>
    </source>
</evidence>
<dbReference type="RefSeq" id="WP_380718998.1">
    <property type="nucleotide sequence ID" value="NZ_JBHSGI010000024.1"/>
</dbReference>